<sequence>MKRKIELLAPGGDIDAIKAAIVAGADAIYCGLDRFNARNRAENITFADLPGIVRLAHTNNCALFLTLNIVIVESEIPALITLLNRLVNTRIDGLIVQDLGLLYILTHYYPTLQIHASTQLTTHNEGQIHFLSKLNVRRVNLSRELSIQEIHSLTETAHQNSLLTEVFVHGSYCLSFSGICYLSSFNSGNSGNRGRCSQPCRDQYVKTVAGKDYPLNLKDNSAFSDVQALADAGVDSVKIEGRIKKFHYVYTVVKAWRKQLQSLYGQEELCHDDEDLHRVFNRGFSNAFLKGDIDRDMFVDHPRDYSAVYLAETKDGATDENMEEAKRELYDLKTEIITDVRGRIEHLSSEKIPLQISVSGQAGTVLHVVVQTPERSFTVVSDSGLVELKRTKDGGQSLDCDMLAKRLAQLNETEFTIESLETDGLCRGLFLPFKEVSAIRKKIFRELHASQEYVSPIDVPRIKRQGDQMLEPVLSLLLSAEEDLHLCQGSSADTYFQIPDNLENCDSALTSIFVANRGLLPWFPAVLIGESYHAAVEFLQKVKPQRVVTNNSGIAYECWQRGVPWIAGPYLNVANSFSLLCLMGNFNCSGSFISNELKRVQIKAIKKPDDFKLYYSIYHPIVLMTSRQCLFHQVTGCTKDRIDENCLHCCEKSAEITNLKKQTFLIEKTKGNYHTLYGSTHYLNTDVLREIPNFFSSFLVDLRRIQTETRVALDRAELVKLFESYLAGHPGSAEALEKSIQPSTKHQYVKGI</sequence>
<dbReference type="PATRIC" id="fig|1167006.5.peg.1619"/>
<feature type="domain" description="Peptidase U32 collagenase" evidence="1">
    <location>
        <begin position="342"/>
        <end position="449"/>
    </location>
</feature>
<dbReference type="OrthoDB" id="9807498at2"/>
<dbReference type="PANTHER" id="PTHR30217:SF10">
    <property type="entry name" value="23S RRNA 5-HYDROXYCYTIDINE C2501 SYNTHASE"/>
    <property type="match status" value="1"/>
</dbReference>
<reference evidence="3" key="1">
    <citation type="journal article" date="2013" name="Stand. Genomic Sci.">
        <title>Complete genome sequence of Desulfocapsa sulfexigens, a marine deltaproteobacterium specialized in disproportionating inorganic sulfur compounds.</title>
        <authorList>
            <person name="Finster K.W."/>
            <person name="Kjeldsen K.U."/>
            <person name="Kube M."/>
            <person name="Reinhardt R."/>
            <person name="Mussmann M."/>
            <person name="Amann R."/>
            <person name="Schreiber L."/>
        </authorList>
    </citation>
    <scope>NUCLEOTIDE SEQUENCE [LARGE SCALE GENOMIC DNA]</scope>
    <source>
        <strain evidence="3">DSM 10523 / SB164P1</strain>
    </source>
</reference>
<dbReference type="RefSeq" id="WP_015403721.1">
    <property type="nucleotide sequence ID" value="NC_020304.1"/>
</dbReference>
<dbReference type="EMBL" id="CP003985">
    <property type="protein sequence ID" value="AGF78030.1"/>
    <property type="molecule type" value="Genomic_DNA"/>
</dbReference>
<dbReference type="eggNOG" id="COG0826">
    <property type="taxonomic scope" value="Bacteria"/>
</dbReference>
<dbReference type="Proteomes" id="UP000011721">
    <property type="component" value="Chromosome"/>
</dbReference>
<dbReference type="InterPro" id="IPR001539">
    <property type="entry name" value="Peptidase_U32"/>
</dbReference>
<dbReference type="AlphaFoldDB" id="M1PEA7"/>
<dbReference type="PANTHER" id="PTHR30217">
    <property type="entry name" value="PEPTIDASE U32 FAMILY"/>
    <property type="match status" value="1"/>
</dbReference>
<dbReference type="Pfam" id="PF01136">
    <property type="entry name" value="Peptidase_U32"/>
    <property type="match status" value="1"/>
</dbReference>
<keyword evidence="3" id="KW-1185">Reference proteome</keyword>
<dbReference type="Pfam" id="PF12392">
    <property type="entry name" value="DUF3656"/>
    <property type="match status" value="1"/>
</dbReference>
<proteinExistence type="predicted"/>
<name>M1PEA7_DESSD</name>
<keyword evidence="2" id="KW-0378">Hydrolase</keyword>
<accession>M1PEA7</accession>
<organism evidence="2 3">
    <name type="scientific">Desulfocapsa sulfexigens (strain DSM 10523 / SB164P1)</name>
    <dbReference type="NCBI Taxonomy" id="1167006"/>
    <lineage>
        <taxon>Bacteria</taxon>
        <taxon>Pseudomonadati</taxon>
        <taxon>Thermodesulfobacteriota</taxon>
        <taxon>Desulfobulbia</taxon>
        <taxon>Desulfobulbales</taxon>
        <taxon>Desulfocapsaceae</taxon>
        <taxon>Desulfocapsa</taxon>
    </lineage>
</organism>
<dbReference type="InterPro" id="IPR020988">
    <property type="entry name" value="Pept_U32_collagenase"/>
</dbReference>
<dbReference type="GO" id="GO:0008233">
    <property type="term" value="F:peptidase activity"/>
    <property type="evidence" value="ECO:0007669"/>
    <property type="project" value="UniProtKB-KW"/>
</dbReference>
<evidence type="ECO:0000313" key="3">
    <source>
        <dbReference type="Proteomes" id="UP000011721"/>
    </source>
</evidence>
<protein>
    <submittedName>
        <fullName evidence="2">Collagenase-like protease</fullName>
    </submittedName>
</protein>
<gene>
    <name evidence="2" type="ordered locus">UWK_01470</name>
</gene>
<dbReference type="HOGENOM" id="CLU_011540_4_0_7"/>
<keyword evidence="2" id="KW-0645">Protease</keyword>
<dbReference type="InterPro" id="IPR051454">
    <property type="entry name" value="RNA/ubiquinone_mod_enzymes"/>
</dbReference>
<dbReference type="GO" id="GO:0006508">
    <property type="term" value="P:proteolysis"/>
    <property type="evidence" value="ECO:0007669"/>
    <property type="project" value="UniProtKB-KW"/>
</dbReference>
<evidence type="ECO:0000313" key="2">
    <source>
        <dbReference type="EMBL" id="AGF78030.1"/>
    </source>
</evidence>
<evidence type="ECO:0000259" key="1">
    <source>
        <dbReference type="Pfam" id="PF12392"/>
    </source>
</evidence>
<dbReference type="STRING" id="1167006.UWK_01470"/>
<dbReference type="KEGG" id="dsf:UWK_01470"/>